<name>A0ABQ7R4V1_PLUXY</name>
<feature type="signal peptide" evidence="1">
    <location>
        <begin position="1"/>
        <end position="19"/>
    </location>
</feature>
<gene>
    <name evidence="2" type="ORF">JYU34_001806</name>
</gene>
<reference evidence="2 3" key="1">
    <citation type="submission" date="2021-06" db="EMBL/GenBank/DDBJ databases">
        <title>A haploid diamondback moth (Plutella xylostella L.) genome assembly resolves 31 chromosomes and identifies a diamide resistance mutation.</title>
        <authorList>
            <person name="Ward C.M."/>
            <person name="Perry K.D."/>
            <person name="Baker G."/>
            <person name="Powis K."/>
            <person name="Heckel D.G."/>
            <person name="Baxter S.W."/>
        </authorList>
    </citation>
    <scope>NUCLEOTIDE SEQUENCE [LARGE SCALE GENOMIC DNA]</scope>
    <source>
        <strain evidence="2 3">LV</strain>
        <tissue evidence="2">Single pupa</tissue>
    </source>
</reference>
<evidence type="ECO:0000313" key="2">
    <source>
        <dbReference type="EMBL" id="KAG7312325.1"/>
    </source>
</evidence>
<feature type="chain" id="PRO_5046106347" evidence="1">
    <location>
        <begin position="20"/>
        <end position="82"/>
    </location>
</feature>
<keyword evidence="1" id="KW-0732">Signal</keyword>
<sequence>MHLKSLAVFLFFMAAACQSVDNLFGVGSQLVSDVTTSLSKEVTRFLFGASAAASLPSASVSATTNVVTPPKKVFRFQSLLGL</sequence>
<organism evidence="2 3">
    <name type="scientific">Plutella xylostella</name>
    <name type="common">Diamondback moth</name>
    <name type="synonym">Plutella maculipennis</name>
    <dbReference type="NCBI Taxonomy" id="51655"/>
    <lineage>
        <taxon>Eukaryota</taxon>
        <taxon>Metazoa</taxon>
        <taxon>Ecdysozoa</taxon>
        <taxon>Arthropoda</taxon>
        <taxon>Hexapoda</taxon>
        <taxon>Insecta</taxon>
        <taxon>Pterygota</taxon>
        <taxon>Neoptera</taxon>
        <taxon>Endopterygota</taxon>
        <taxon>Lepidoptera</taxon>
        <taxon>Glossata</taxon>
        <taxon>Ditrysia</taxon>
        <taxon>Yponomeutoidea</taxon>
        <taxon>Plutellidae</taxon>
        <taxon>Plutella</taxon>
    </lineage>
</organism>
<accession>A0ABQ7R4V1</accession>
<protein>
    <submittedName>
        <fullName evidence="2">Uncharacterized protein</fullName>
    </submittedName>
</protein>
<dbReference type="PROSITE" id="PS51257">
    <property type="entry name" value="PROKAR_LIPOPROTEIN"/>
    <property type="match status" value="1"/>
</dbReference>
<dbReference type="Proteomes" id="UP000823941">
    <property type="component" value="Chromosome 3"/>
</dbReference>
<comment type="caution">
    <text evidence="2">The sequence shown here is derived from an EMBL/GenBank/DDBJ whole genome shotgun (WGS) entry which is preliminary data.</text>
</comment>
<evidence type="ECO:0000256" key="1">
    <source>
        <dbReference type="SAM" id="SignalP"/>
    </source>
</evidence>
<dbReference type="EMBL" id="JAHIBW010000003">
    <property type="protein sequence ID" value="KAG7312325.1"/>
    <property type="molecule type" value="Genomic_DNA"/>
</dbReference>
<evidence type="ECO:0000313" key="3">
    <source>
        <dbReference type="Proteomes" id="UP000823941"/>
    </source>
</evidence>
<proteinExistence type="predicted"/>
<keyword evidence="3" id="KW-1185">Reference proteome</keyword>